<dbReference type="CDD" id="cd09001">
    <property type="entry name" value="GH43_FsAxh1-like"/>
    <property type="match status" value="1"/>
</dbReference>
<evidence type="ECO:0000256" key="2">
    <source>
        <dbReference type="ARBA" id="ARBA00022801"/>
    </source>
</evidence>
<comment type="caution">
    <text evidence="9">The sequence shown here is derived from an EMBL/GenBank/DDBJ whole genome shotgun (WGS) entry which is preliminary data.</text>
</comment>
<organism evidence="9 10">
    <name type="scientific">Cellvibrio mixtus</name>
    <dbReference type="NCBI Taxonomy" id="39650"/>
    <lineage>
        <taxon>Bacteria</taxon>
        <taxon>Pseudomonadati</taxon>
        <taxon>Pseudomonadota</taxon>
        <taxon>Gammaproteobacteria</taxon>
        <taxon>Cellvibrionales</taxon>
        <taxon>Cellvibrionaceae</taxon>
        <taxon>Cellvibrio</taxon>
    </lineage>
</organism>
<dbReference type="InterPro" id="IPR041542">
    <property type="entry name" value="GH43_C2"/>
</dbReference>
<reference evidence="10" key="1">
    <citation type="submission" date="2017-05" db="EMBL/GenBank/DDBJ databases">
        <authorList>
            <person name="Barney B.M."/>
        </authorList>
    </citation>
    <scope>NUCLEOTIDE SEQUENCE [LARGE SCALE GENOMIC DNA]</scope>
    <source>
        <strain evidence="10">PSBB022</strain>
    </source>
</reference>
<dbReference type="Proteomes" id="UP000216101">
    <property type="component" value="Unassembled WGS sequence"/>
</dbReference>
<dbReference type="SUPFAM" id="SSF75005">
    <property type="entry name" value="Arabinanase/levansucrase/invertase"/>
    <property type="match status" value="1"/>
</dbReference>
<dbReference type="PANTHER" id="PTHR42812">
    <property type="entry name" value="BETA-XYLOSIDASE"/>
    <property type="match status" value="1"/>
</dbReference>
<dbReference type="Pfam" id="PF17851">
    <property type="entry name" value="GH43_C2"/>
    <property type="match status" value="1"/>
</dbReference>
<keyword evidence="7" id="KW-0812">Transmembrane</keyword>
<sequence length="531" mass="60115">MGFHSQLPKRKVFPDVFILTGLLLVLSVLMGCQTAEIKKPFAHNPVIWADVPDPAVMRVGDTYYMSSTTMHMNPGLPIMKSKDLVNWKMVRYAYPILSSDEKSSLNNGKEAYGEGTWASSLRYHNGRFYVSSFSNTTKKTYIFSTDNIETGDWQRVEIDALFHDSSLFFDDGRVFMIYGNDDIVIVELTADATAIKKDGVNRVLIPKASRVAGDKFWVPSEGAQMLKVNGKYYLNLISWPANKMRTQLIYRADTLLGSYEGRVALTDKGIAQGGLIDTPDGKWYAFLFRDRGAVGRIPYLVPVHWKDDWPIYGVNGKVPDELPIQVTHQGFNNIIESDEFDYAANQPLKMAWQWNHNPVAEGWSLTDRNGFLRLTNLRLDKSFVETQNTLTQRTFGPVSTAHTLIDVSNMKTGDYAGIGALQSAYGFIGVEKTKEGLFIVMVSGEKDQWSVIERVPLTEAKIHLKTYMDFRDLKDTATFAYSVDGIEWKPIGNTLQMKYSLDHFMGYRFALFNFATEQTGGSVDFDFMRLE</sequence>
<feature type="domain" description="Beta-xylosidase C-terminal Concanavalin A-like" evidence="8">
    <location>
        <begin position="338"/>
        <end position="530"/>
    </location>
</feature>
<dbReference type="Pfam" id="PF04616">
    <property type="entry name" value="Glyco_hydro_43"/>
    <property type="match status" value="1"/>
</dbReference>
<dbReference type="PANTHER" id="PTHR42812:SF12">
    <property type="entry name" value="BETA-XYLOSIDASE-RELATED"/>
    <property type="match status" value="1"/>
</dbReference>
<dbReference type="AlphaFoldDB" id="A0A266QDR1"/>
<dbReference type="SUPFAM" id="SSF49899">
    <property type="entry name" value="Concanavalin A-like lectins/glucanases"/>
    <property type="match status" value="1"/>
</dbReference>
<evidence type="ECO:0000256" key="4">
    <source>
        <dbReference type="PIRSR" id="PIRSR606710-1"/>
    </source>
</evidence>
<evidence type="ECO:0000256" key="1">
    <source>
        <dbReference type="ARBA" id="ARBA00009865"/>
    </source>
</evidence>
<evidence type="ECO:0000256" key="3">
    <source>
        <dbReference type="ARBA" id="ARBA00023295"/>
    </source>
</evidence>
<dbReference type="EMBL" id="NHNI01000001">
    <property type="protein sequence ID" value="OZY88024.1"/>
    <property type="molecule type" value="Genomic_DNA"/>
</dbReference>
<feature type="active site" description="Proton acceptor" evidence="4">
    <location>
        <position position="53"/>
    </location>
</feature>
<dbReference type="Gene3D" id="2.115.10.20">
    <property type="entry name" value="Glycosyl hydrolase domain, family 43"/>
    <property type="match status" value="1"/>
</dbReference>
<evidence type="ECO:0000259" key="8">
    <source>
        <dbReference type="Pfam" id="PF17851"/>
    </source>
</evidence>
<feature type="site" description="Important for catalytic activity, responsible for pKa modulation of the active site Glu and correct orientation of both the proton donor and substrate" evidence="5">
    <location>
        <position position="164"/>
    </location>
</feature>
<evidence type="ECO:0000256" key="7">
    <source>
        <dbReference type="SAM" id="Phobius"/>
    </source>
</evidence>
<dbReference type="InterPro" id="IPR006710">
    <property type="entry name" value="Glyco_hydro_43"/>
</dbReference>
<dbReference type="Gene3D" id="2.60.120.200">
    <property type="match status" value="1"/>
</dbReference>
<gene>
    <name evidence="9" type="ORF">CBP51_11390</name>
</gene>
<dbReference type="InterPro" id="IPR051795">
    <property type="entry name" value="Glycosyl_Hydrlase_43"/>
</dbReference>
<feature type="transmembrane region" description="Helical" evidence="7">
    <location>
        <begin position="12"/>
        <end position="31"/>
    </location>
</feature>
<keyword evidence="2 6" id="KW-0378">Hydrolase</keyword>
<keyword evidence="7" id="KW-1133">Transmembrane helix</keyword>
<proteinExistence type="inferred from homology"/>
<protein>
    <submittedName>
        <fullName evidence="9">Glycoside hydrolase</fullName>
    </submittedName>
</protein>
<dbReference type="GO" id="GO:0005975">
    <property type="term" value="P:carbohydrate metabolic process"/>
    <property type="evidence" value="ECO:0007669"/>
    <property type="project" value="InterPro"/>
</dbReference>
<dbReference type="GO" id="GO:0004553">
    <property type="term" value="F:hydrolase activity, hydrolyzing O-glycosyl compounds"/>
    <property type="evidence" value="ECO:0007669"/>
    <property type="project" value="InterPro"/>
</dbReference>
<evidence type="ECO:0000256" key="5">
    <source>
        <dbReference type="PIRSR" id="PIRSR606710-2"/>
    </source>
</evidence>
<keyword evidence="10" id="KW-1185">Reference proteome</keyword>
<keyword evidence="3 6" id="KW-0326">Glycosidase</keyword>
<name>A0A266QDR1_9GAMM</name>
<evidence type="ECO:0000313" key="9">
    <source>
        <dbReference type="EMBL" id="OZY88024.1"/>
    </source>
</evidence>
<evidence type="ECO:0000256" key="6">
    <source>
        <dbReference type="RuleBase" id="RU361187"/>
    </source>
</evidence>
<keyword evidence="7" id="KW-0472">Membrane</keyword>
<feature type="active site" description="Proton donor" evidence="4">
    <location>
        <position position="221"/>
    </location>
</feature>
<comment type="similarity">
    <text evidence="1 6">Belongs to the glycosyl hydrolase 43 family.</text>
</comment>
<dbReference type="InterPro" id="IPR013320">
    <property type="entry name" value="ConA-like_dom_sf"/>
</dbReference>
<accession>A0A266QDR1</accession>
<evidence type="ECO:0000313" key="10">
    <source>
        <dbReference type="Proteomes" id="UP000216101"/>
    </source>
</evidence>
<dbReference type="InterPro" id="IPR023296">
    <property type="entry name" value="Glyco_hydro_beta-prop_sf"/>
</dbReference>